<feature type="domain" description="POTRA" evidence="10">
    <location>
        <begin position="80"/>
        <end position="148"/>
    </location>
</feature>
<evidence type="ECO:0000256" key="5">
    <source>
        <dbReference type="ARBA" id="ARBA00022692"/>
    </source>
</evidence>
<evidence type="ECO:0000256" key="9">
    <source>
        <dbReference type="HAMAP-Rule" id="MF_00911"/>
    </source>
</evidence>
<comment type="subcellular location">
    <subcellularLocation>
        <location evidence="9">Cell membrane</location>
        <topology evidence="9">Single-pass type II membrane protein</topology>
    </subcellularLocation>
    <subcellularLocation>
        <location evidence="1">Membrane</location>
    </subcellularLocation>
    <text evidence="9">Localizes to the division septum.</text>
</comment>
<dbReference type="GO" id="GO:0032153">
    <property type="term" value="C:cell division site"/>
    <property type="evidence" value="ECO:0007669"/>
    <property type="project" value="UniProtKB-UniRule"/>
</dbReference>
<dbReference type="AlphaFoldDB" id="A0AAU9EPB2"/>
<dbReference type="GO" id="GO:0043093">
    <property type="term" value="P:FtsZ-dependent cytokinesis"/>
    <property type="evidence" value="ECO:0007669"/>
    <property type="project" value="UniProtKB-UniRule"/>
</dbReference>
<dbReference type="RefSeq" id="WP_338602063.1">
    <property type="nucleotide sequence ID" value="NZ_AP028679.1"/>
</dbReference>
<organism evidence="11 12">
    <name type="scientific">Desulfoferula mesophila</name>
    <dbReference type="NCBI Taxonomy" id="3058419"/>
    <lineage>
        <taxon>Bacteria</taxon>
        <taxon>Pseudomonadati</taxon>
        <taxon>Thermodesulfobacteriota</taxon>
        <taxon>Desulfarculia</taxon>
        <taxon>Desulfarculales</taxon>
        <taxon>Desulfarculaceae</taxon>
        <taxon>Desulfoferula</taxon>
    </lineage>
</organism>
<comment type="similarity">
    <text evidence="9">Belongs to the FtsQ/DivIB family. FtsQ subfamily.</text>
</comment>
<dbReference type="GO" id="GO:0005886">
    <property type="term" value="C:plasma membrane"/>
    <property type="evidence" value="ECO:0007669"/>
    <property type="project" value="UniProtKB-SubCell"/>
</dbReference>
<evidence type="ECO:0000256" key="4">
    <source>
        <dbReference type="ARBA" id="ARBA00022618"/>
    </source>
</evidence>
<keyword evidence="4 9" id="KW-0132">Cell division</keyword>
<keyword evidence="6 9" id="KW-1133">Transmembrane helix</keyword>
<keyword evidence="7 9" id="KW-0472">Membrane</keyword>
<evidence type="ECO:0000313" key="12">
    <source>
        <dbReference type="Proteomes" id="UP001366166"/>
    </source>
</evidence>
<dbReference type="Gene3D" id="3.10.20.310">
    <property type="entry name" value="membrane protein fhac"/>
    <property type="match status" value="1"/>
</dbReference>
<dbReference type="KEGG" id="dmp:FAK_34200"/>
<evidence type="ECO:0000256" key="7">
    <source>
        <dbReference type="ARBA" id="ARBA00023136"/>
    </source>
</evidence>
<evidence type="ECO:0000256" key="1">
    <source>
        <dbReference type="ARBA" id="ARBA00004370"/>
    </source>
</evidence>
<dbReference type="HAMAP" id="MF_00911">
    <property type="entry name" value="FtsQ_subfam"/>
    <property type="match status" value="1"/>
</dbReference>
<accession>A0AAU9EPB2</accession>
<evidence type="ECO:0000256" key="6">
    <source>
        <dbReference type="ARBA" id="ARBA00022989"/>
    </source>
</evidence>
<dbReference type="Pfam" id="PF08478">
    <property type="entry name" value="POTRA_1"/>
    <property type="match status" value="1"/>
</dbReference>
<keyword evidence="8 9" id="KW-0131">Cell cycle</keyword>
<dbReference type="GO" id="GO:0090529">
    <property type="term" value="P:cell septum assembly"/>
    <property type="evidence" value="ECO:0007669"/>
    <property type="project" value="InterPro"/>
</dbReference>
<dbReference type="InterPro" id="IPR005548">
    <property type="entry name" value="Cell_div_FtsQ/DivIB_C"/>
</dbReference>
<gene>
    <name evidence="9" type="primary">ftsQ</name>
    <name evidence="11" type="ORF">FAK_34200</name>
</gene>
<dbReference type="Pfam" id="PF03799">
    <property type="entry name" value="FtsQ_DivIB_C"/>
    <property type="match status" value="1"/>
</dbReference>
<reference evidence="12" key="1">
    <citation type="journal article" date="2023" name="Arch. Microbiol.">
        <title>Desulfoferula mesophilus gen. nov. sp. nov., a mesophilic sulfate-reducing bacterium isolated from a brackish lake sediment.</title>
        <authorList>
            <person name="Watanabe T."/>
            <person name="Yabe T."/>
            <person name="Tsuji J.M."/>
            <person name="Fukui M."/>
        </authorList>
    </citation>
    <scope>NUCLEOTIDE SEQUENCE [LARGE SCALE GENOMIC DNA]</scope>
    <source>
        <strain evidence="12">12FAK</strain>
    </source>
</reference>
<dbReference type="PANTHER" id="PTHR35851">
    <property type="entry name" value="CELL DIVISION PROTEIN FTSQ"/>
    <property type="match status" value="1"/>
</dbReference>
<evidence type="ECO:0000256" key="3">
    <source>
        <dbReference type="ARBA" id="ARBA00022519"/>
    </source>
</evidence>
<feature type="transmembrane region" description="Helical" evidence="9">
    <location>
        <begin position="54"/>
        <end position="74"/>
    </location>
</feature>
<dbReference type="PROSITE" id="PS51779">
    <property type="entry name" value="POTRA"/>
    <property type="match status" value="1"/>
</dbReference>
<sequence>MFKRRSHSRSVGRALCAKPMKACLDTQRVARRAPAVKEVKPLPVAAKGLLRQGLLATGVFLGVSLALLATWSLLSTSRALAVQRAEVWGTGHLSRLDILSAAEVGSDSNLLALPVGEIAQRVRALPWVQTAEVRRRLPDTVIIQVSERRPAYMALVEGHLFYLDQDLRPIAVHRRRALPDLPVITGLSRADLAQPDDEVLELMAAARRLLGLLPASDLAPGGRLAELHLDRVWGISLLFNDLTPVVRLGFKDYARRLARLEQVRGDLDQRGELERARLIDLESSRRVVVRLGREKA</sequence>
<evidence type="ECO:0000313" key="11">
    <source>
        <dbReference type="EMBL" id="BEQ16354.1"/>
    </source>
</evidence>
<dbReference type="EMBL" id="AP028679">
    <property type="protein sequence ID" value="BEQ16354.1"/>
    <property type="molecule type" value="Genomic_DNA"/>
</dbReference>
<dbReference type="InterPro" id="IPR013685">
    <property type="entry name" value="POTRA_FtsQ_type"/>
</dbReference>
<dbReference type="InterPro" id="IPR026579">
    <property type="entry name" value="FtsQ"/>
</dbReference>
<keyword evidence="3" id="KW-0997">Cell inner membrane</keyword>
<dbReference type="Proteomes" id="UP001366166">
    <property type="component" value="Chromosome"/>
</dbReference>
<evidence type="ECO:0000259" key="10">
    <source>
        <dbReference type="PROSITE" id="PS51779"/>
    </source>
</evidence>
<evidence type="ECO:0000256" key="2">
    <source>
        <dbReference type="ARBA" id="ARBA00022475"/>
    </source>
</evidence>
<comment type="function">
    <text evidence="9">Essential cell division protein.</text>
</comment>
<keyword evidence="5 9" id="KW-0812">Transmembrane</keyword>
<dbReference type="InterPro" id="IPR034746">
    <property type="entry name" value="POTRA"/>
</dbReference>
<proteinExistence type="inferred from homology"/>
<evidence type="ECO:0000256" key="8">
    <source>
        <dbReference type="ARBA" id="ARBA00023306"/>
    </source>
</evidence>
<keyword evidence="2 9" id="KW-1003">Cell membrane</keyword>
<keyword evidence="12" id="KW-1185">Reference proteome</keyword>
<protein>
    <recommendedName>
        <fullName evidence="9">Cell division protein FtsQ</fullName>
    </recommendedName>
</protein>
<dbReference type="PANTHER" id="PTHR35851:SF1">
    <property type="entry name" value="CELL DIVISION PROTEIN FTSQ"/>
    <property type="match status" value="1"/>
</dbReference>
<name>A0AAU9EPB2_9BACT</name>